<feature type="domain" description="Peptidase S1" evidence="13">
    <location>
        <begin position="24"/>
        <end position="244"/>
    </location>
</feature>
<keyword evidence="9" id="KW-1015">Disulfide bond</keyword>
<accession>A0A8N1SCA3</accession>
<dbReference type="GO" id="GO:0016485">
    <property type="term" value="P:protein processing"/>
    <property type="evidence" value="ECO:0007669"/>
    <property type="project" value="UniProtKB-ARBA"/>
</dbReference>
<dbReference type="Proteomes" id="UP000504615">
    <property type="component" value="Unplaced"/>
</dbReference>
<evidence type="ECO:0000256" key="10">
    <source>
        <dbReference type="ARBA" id="ARBA00044036"/>
    </source>
</evidence>
<dbReference type="Pfam" id="PF00089">
    <property type="entry name" value="Trypsin"/>
    <property type="match status" value="2"/>
</dbReference>
<keyword evidence="3" id="KW-0964">Secreted</keyword>
<evidence type="ECO:0000256" key="7">
    <source>
        <dbReference type="ARBA" id="ARBA00022825"/>
    </source>
</evidence>
<dbReference type="EC" id="3.4.21.1" evidence="10"/>
<dbReference type="FunFam" id="2.40.10.10:FF:000146">
    <property type="entry name" value="Serine protease 53"/>
    <property type="match status" value="1"/>
</dbReference>
<dbReference type="InterPro" id="IPR001254">
    <property type="entry name" value="Trypsin_dom"/>
</dbReference>
<keyword evidence="8" id="KW-0865">Zymogen</keyword>
<dbReference type="InterPro" id="IPR043504">
    <property type="entry name" value="Peptidase_S1_PA_chymotrypsin"/>
</dbReference>
<dbReference type="GeneID" id="105433469"/>
<keyword evidence="6 11" id="KW-0378">Hydrolase</keyword>
<comment type="similarity">
    <text evidence="2">Belongs to the peptidase S1 family.</text>
</comment>
<dbReference type="CDD" id="cd00190">
    <property type="entry name" value="Tryp_SPc"/>
    <property type="match status" value="2"/>
</dbReference>
<dbReference type="PANTHER" id="PTHR24276:SF96">
    <property type="entry name" value="PEPTIDASE S1 DOMAIN-CONTAINING PROTEIN"/>
    <property type="match status" value="1"/>
</dbReference>
<dbReference type="PRINTS" id="PR00722">
    <property type="entry name" value="CHYMOTRYPSIN"/>
</dbReference>
<dbReference type="InterPro" id="IPR009003">
    <property type="entry name" value="Peptidase_S1_PA"/>
</dbReference>
<evidence type="ECO:0000256" key="5">
    <source>
        <dbReference type="ARBA" id="ARBA00022729"/>
    </source>
</evidence>
<dbReference type="InterPro" id="IPR018114">
    <property type="entry name" value="TRYPSIN_HIS"/>
</dbReference>
<dbReference type="PROSITE" id="PS00134">
    <property type="entry name" value="TRYPSIN_HIS"/>
    <property type="match status" value="2"/>
</dbReference>
<dbReference type="OrthoDB" id="60866at2759"/>
<evidence type="ECO:0000313" key="15">
    <source>
        <dbReference type="RefSeq" id="XP_025075703.1"/>
    </source>
</evidence>
<evidence type="ECO:0000256" key="2">
    <source>
        <dbReference type="ARBA" id="ARBA00007664"/>
    </source>
</evidence>
<dbReference type="PROSITE" id="PS00135">
    <property type="entry name" value="TRYPSIN_SER"/>
    <property type="match status" value="2"/>
</dbReference>
<dbReference type="RefSeq" id="XP_025075703.1">
    <property type="nucleotide sequence ID" value="XM_025219918.1"/>
</dbReference>
<name>A0A8N1SCA3_9HYME</name>
<dbReference type="InterPro" id="IPR033116">
    <property type="entry name" value="TRYPSIN_SER"/>
</dbReference>
<proteinExistence type="inferred from homology"/>
<feature type="transmembrane region" description="Helical" evidence="12">
    <location>
        <begin position="6"/>
        <end position="25"/>
    </location>
</feature>
<dbReference type="SUPFAM" id="SSF50494">
    <property type="entry name" value="Trypsin-like serine proteases"/>
    <property type="match status" value="2"/>
</dbReference>
<sequence length="497" mass="54250">MYTAVNFFLINFIFAVYGSPVTHIIGGRDAPPGKYPHHVALKYGNNFRCGGSIINKRYILTAAHCVNDLTDIKRLAVHAGTIYLNETGDVYQAESVVWHNGFDEIALADDVGLIRLNRDIEYTNAIKPIPLAQEDIAVTDLPCVISGWGRTSLNGKIPNTLQEINLKVYSSEKCQRLAWQITNNHICTLTREGEGVCYGDSGSALLANGVQIGIASFVFPCALGKPDMYTKVSSYRNWINEHMYQYTFNMHAFIALLIACLTVAVHGFPNAHIVGGKDAPVGKYPYQVSLRRYDNHFCGGSILNKHTILTAAHCIEAYTSNPSALKAITVHTGTTLLSESGTVYRVKQAIAHKGFNSFALNNDVGLLILSTPIEYTKYVQPIEIATDDVAPGSKCTLTGWGTTSFGGRVPNNLQEIELNVYDQGKCSLRHWQVRSSHICTLTKAGEGACHGDSGGPLVANGVQIGIVSFGIPCARGAPDVFTRVSSFTDWIQQNMVQ</sequence>
<evidence type="ECO:0000256" key="12">
    <source>
        <dbReference type="SAM" id="Phobius"/>
    </source>
</evidence>
<feature type="domain" description="Peptidase S1" evidence="13">
    <location>
        <begin position="273"/>
        <end position="496"/>
    </location>
</feature>
<evidence type="ECO:0000256" key="4">
    <source>
        <dbReference type="ARBA" id="ARBA00022670"/>
    </source>
</evidence>
<evidence type="ECO:0000259" key="13">
    <source>
        <dbReference type="PROSITE" id="PS50240"/>
    </source>
</evidence>
<dbReference type="InterPro" id="IPR001314">
    <property type="entry name" value="Peptidase_S1A"/>
</dbReference>
<evidence type="ECO:0000256" key="11">
    <source>
        <dbReference type="RuleBase" id="RU363034"/>
    </source>
</evidence>
<dbReference type="GO" id="GO:0004252">
    <property type="term" value="F:serine-type endopeptidase activity"/>
    <property type="evidence" value="ECO:0007669"/>
    <property type="project" value="UniProtKB-EC"/>
</dbReference>
<comment type="subcellular location">
    <subcellularLocation>
        <location evidence="1">Secreted</location>
        <location evidence="1">Extracellular space</location>
    </subcellularLocation>
</comment>
<dbReference type="GO" id="GO:0005576">
    <property type="term" value="C:extracellular region"/>
    <property type="evidence" value="ECO:0007669"/>
    <property type="project" value="UniProtKB-SubCell"/>
</dbReference>
<dbReference type="FunFam" id="2.40.10.10:FF:000047">
    <property type="entry name" value="Trypsin eta"/>
    <property type="match status" value="1"/>
</dbReference>
<dbReference type="AlphaFoldDB" id="A0A8N1SCA3"/>
<keyword evidence="12" id="KW-0472">Membrane</keyword>
<dbReference type="PANTHER" id="PTHR24276">
    <property type="entry name" value="POLYSERASE-RELATED"/>
    <property type="match status" value="1"/>
</dbReference>
<evidence type="ECO:0000256" key="8">
    <source>
        <dbReference type="ARBA" id="ARBA00023145"/>
    </source>
</evidence>
<keyword evidence="7 11" id="KW-0720">Serine protease</keyword>
<keyword evidence="12" id="KW-1133">Transmembrane helix</keyword>
<keyword evidence="5" id="KW-0732">Signal</keyword>
<keyword evidence="4 11" id="KW-0645">Protease</keyword>
<evidence type="ECO:0000313" key="14">
    <source>
        <dbReference type="Proteomes" id="UP000504615"/>
    </source>
</evidence>
<dbReference type="InterPro" id="IPR050430">
    <property type="entry name" value="Peptidase_S1"/>
</dbReference>
<keyword evidence="12" id="KW-0812">Transmembrane</keyword>
<reference evidence="15" key="1">
    <citation type="submission" date="2025-08" db="UniProtKB">
        <authorList>
            <consortium name="RefSeq"/>
        </authorList>
    </citation>
    <scope>IDENTIFICATION</scope>
</reference>
<organism evidence="14 15">
    <name type="scientific">Pogonomyrmex barbatus</name>
    <name type="common">red harvester ant</name>
    <dbReference type="NCBI Taxonomy" id="144034"/>
    <lineage>
        <taxon>Eukaryota</taxon>
        <taxon>Metazoa</taxon>
        <taxon>Ecdysozoa</taxon>
        <taxon>Arthropoda</taxon>
        <taxon>Hexapoda</taxon>
        <taxon>Insecta</taxon>
        <taxon>Pterygota</taxon>
        <taxon>Neoptera</taxon>
        <taxon>Endopterygota</taxon>
        <taxon>Hymenoptera</taxon>
        <taxon>Apocrita</taxon>
        <taxon>Aculeata</taxon>
        <taxon>Formicoidea</taxon>
        <taxon>Formicidae</taxon>
        <taxon>Myrmicinae</taxon>
        <taxon>Pogonomyrmex</taxon>
    </lineage>
</organism>
<keyword evidence="14" id="KW-1185">Reference proteome</keyword>
<evidence type="ECO:0000256" key="6">
    <source>
        <dbReference type="ARBA" id="ARBA00022801"/>
    </source>
</evidence>
<gene>
    <name evidence="15" type="primary">LOC105433469</name>
</gene>
<evidence type="ECO:0000256" key="9">
    <source>
        <dbReference type="ARBA" id="ARBA00023157"/>
    </source>
</evidence>
<evidence type="ECO:0000256" key="3">
    <source>
        <dbReference type="ARBA" id="ARBA00022525"/>
    </source>
</evidence>
<dbReference type="Gene3D" id="2.40.10.10">
    <property type="entry name" value="Trypsin-like serine proteases"/>
    <property type="match status" value="4"/>
</dbReference>
<protein>
    <recommendedName>
        <fullName evidence="10">chymotrypsin</fullName>
        <ecNumber evidence="10">3.4.21.1</ecNumber>
    </recommendedName>
</protein>
<dbReference type="SMART" id="SM00020">
    <property type="entry name" value="Tryp_SPc"/>
    <property type="match status" value="2"/>
</dbReference>
<evidence type="ECO:0000256" key="1">
    <source>
        <dbReference type="ARBA" id="ARBA00004239"/>
    </source>
</evidence>
<dbReference type="PROSITE" id="PS50240">
    <property type="entry name" value="TRYPSIN_DOM"/>
    <property type="match status" value="2"/>
</dbReference>